<protein>
    <submittedName>
        <fullName evidence="5">O-methyltransferase</fullName>
    </submittedName>
</protein>
<evidence type="ECO:0000259" key="4">
    <source>
        <dbReference type="Pfam" id="PF00891"/>
    </source>
</evidence>
<dbReference type="InterPro" id="IPR036390">
    <property type="entry name" value="WH_DNA-bd_sf"/>
</dbReference>
<dbReference type="SUPFAM" id="SSF53335">
    <property type="entry name" value="S-adenosyl-L-methionine-dependent methyltransferases"/>
    <property type="match status" value="1"/>
</dbReference>
<name>A0A8H8R9K1_9HELO</name>
<feature type="domain" description="O-methyltransferase C-terminal" evidence="4">
    <location>
        <begin position="243"/>
        <end position="391"/>
    </location>
</feature>
<dbReference type="InterPro" id="IPR001077">
    <property type="entry name" value="COMT_C"/>
</dbReference>
<proteinExistence type="predicted"/>
<evidence type="ECO:0000313" key="5">
    <source>
        <dbReference type="EMBL" id="TVY30866.1"/>
    </source>
</evidence>
<keyword evidence="2 5" id="KW-0808">Transferase</keyword>
<organism evidence="5 6">
    <name type="scientific">Lachnellula hyalina</name>
    <dbReference type="NCBI Taxonomy" id="1316788"/>
    <lineage>
        <taxon>Eukaryota</taxon>
        <taxon>Fungi</taxon>
        <taxon>Dikarya</taxon>
        <taxon>Ascomycota</taxon>
        <taxon>Pezizomycotina</taxon>
        <taxon>Leotiomycetes</taxon>
        <taxon>Helotiales</taxon>
        <taxon>Lachnaceae</taxon>
        <taxon>Lachnellula</taxon>
    </lineage>
</organism>
<dbReference type="Proteomes" id="UP000431533">
    <property type="component" value="Unassembled WGS sequence"/>
</dbReference>
<dbReference type="SUPFAM" id="SSF46785">
    <property type="entry name" value="Winged helix' DNA-binding domain"/>
    <property type="match status" value="1"/>
</dbReference>
<dbReference type="Pfam" id="PF00891">
    <property type="entry name" value="Methyltransf_2"/>
    <property type="match status" value="1"/>
</dbReference>
<keyword evidence="6" id="KW-1185">Reference proteome</keyword>
<dbReference type="GO" id="GO:0032259">
    <property type="term" value="P:methylation"/>
    <property type="evidence" value="ECO:0007669"/>
    <property type="project" value="UniProtKB-KW"/>
</dbReference>
<dbReference type="Gene3D" id="1.10.10.10">
    <property type="entry name" value="Winged helix-like DNA-binding domain superfamily/Winged helix DNA-binding domain"/>
    <property type="match status" value="1"/>
</dbReference>
<keyword evidence="3" id="KW-0949">S-adenosyl-L-methionine</keyword>
<evidence type="ECO:0000256" key="2">
    <source>
        <dbReference type="ARBA" id="ARBA00022679"/>
    </source>
</evidence>
<evidence type="ECO:0000256" key="1">
    <source>
        <dbReference type="ARBA" id="ARBA00022603"/>
    </source>
</evidence>
<dbReference type="RefSeq" id="XP_031009650.1">
    <property type="nucleotide sequence ID" value="XM_031145829.1"/>
</dbReference>
<evidence type="ECO:0000256" key="3">
    <source>
        <dbReference type="ARBA" id="ARBA00022691"/>
    </source>
</evidence>
<dbReference type="GO" id="GO:0008171">
    <property type="term" value="F:O-methyltransferase activity"/>
    <property type="evidence" value="ECO:0007669"/>
    <property type="project" value="InterPro"/>
</dbReference>
<comment type="caution">
    <text evidence="5">The sequence shown here is derived from an EMBL/GenBank/DDBJ whole genome shotgun (WGS) entry which is preliminary data.</text>
</comment>
<dbReference type="InterPro" id="IPR029063">
    <property type="entry name" value="SAM-dependent_MTases_sf"/>
</dbReference>
<dbReference type="PANTHER" id="PTHR43712">
    <property type="entry name" value="PUTATIVE (AFU_ORTHOLOGUE AFUA_4G14580)-RELATED"/>
    <property type="match status" value="1"/>
</dbReference>
<dbReference type="InterPro" id="IPR016461">
    <property type="entry name" value="COMT-like"/>
</dbReference>
<dbReference type="EMBL" id="QGMH01000003">
    <property type="protein sequence ID" value="TVY30866.1"/>
    <property type="molecule type" value="Genomic_DNA"/>
</dbReference>
<dbReference type="OrthoDB" id="1606438at2759"/>
<keyword evidence="1 5" id="KW-0489">Methyltransferase</keyword>
<gene>
    <name evidence="5" type="primary">gsfB_2</name>
    <name evidence="5" type="ORF">LHYA1_G000840</name>
</gene>
<dbReference type="GeneID" id="41981038"/>
<reference evidence="5 6" key="1">
    <citation type="submission" date="2018-05" db="EMBL/GenBank/DDBJ databases">
        <title>Genome sequencing and assembly of the regulated plant pathogen Lachnellula willkommii and related sister species for the development of diagnostic species identification markers.</title>
        <authorList>
            <person name="Giroux E."/>
            <person name="Bilodeau G."/>
        </authorList>
    </citation>
    <scope>NUCLEOTIDE SEQUENCE [LARGE SCALE GENOMIC DNA]</scope>
    <source>
        <strain evidence="5 6">CBS 185.66</strain>
    </source>
</reference>
<dbReference type="PANTHER" id="PTHR43712:SF12">
    <property type="entry name" value="STERIGMATOCYSTIN 8-O-METHYLTRANSFERASE"/>
    <property type="match status" value="1"/>
</dbReference>
<dbReference type="InterPro" id="IPR036388">
    <property type="entry name" value="WH-like_DNA-bd_sf"/>
</dbReference>
<dbReference type="AlphaFoldDB" id="A0A8H8R9K1"/>
<evidence type="ECO:0000313" key="6">
    <source>
        <dbReference type="Proteomes" id="UP000431533"/>
    </source>
</evidence>
<dbReference type="Gene3D" id="3.40.50.150">
    <property type="entry name" value="Vaccinia Virus protein VP39"/>
    <property type="match status" value="1"/>
</dbReference>
<sequence>MTRIAELASIISEQTRNIDQYLNSNGIPTPSFDLDRALEPEFPEQIIAARDVVLDANMELSELLLGPRQTFVEYQYNYFVSMRALYRYKVASAFPVGEEATFAEVAKNCKCSQDNIARILRHAITNRIFKEVRKGVIAHTATSRILAEDPLFQDYIGMRCEEMWPAELHTLPAIMKWPDSQDPAETGFSLANNSLDTMYNIMAKDPTRAKRFSGGMAFRLTGPTLKLSFLVDHGPWGSLPAGGTVVDIGGSHGQAVLAIAKKFPSLHFVVQDLPSTIAARRPIPEGSTTADISFLAHDFFTPQPVVNAEVYLFRWIFHNWPDKYCLLILENLVPALKPGARIIINEICLPEPNTMSTRQERRLRSMDIGMLTLQNARERSRDDWISLFKRADERYNFVGVTEPKGSDLAIIEFAWQVDID</sequence>
<accession>A0A8H8R9K1</accession>
<dbReference type="PROSITE" id="PS51683">
    <property type="entry name" value="SAM_OMT_II"/>
    <property type="match status" value="1"/>
</dbReference>